<comment type="caution">
    <text evidence="2">The sequence shown here is derived from an EMBL/GenBank/DDBJ whole genome shotgun (WGS) entry which is preliminary data.</text>
</comment>
<reference evidence="2 3" key="1">
    <citation type="submission" date="2016-07" db="EMBL/GenBank/DDBJ databases">
        <title>Pervasive Adenine N6-methylation of Active Genes in Fungi.</title>
        <authorList>
            <consortium name="DOE Joint Genome Institute"/>
            <person name="Mondo S.J."/>
            <person name="Dannebaum R.O."/>
            <person name="Kuo R.C."/>
            <person name="Labutti K."/>
            <person name="Haridas S."/>
            <person name="Kuo A."/>
            <person name="Salamov A."/>
            <person name="Ahrendt S.R."/>
            <person name="Lipzen A."/>
            <person name="Sullivan W."/>
            <person name="Andreopoulos W.B."/>
            <person name="Clum A."/>
            <person name="Lindquist E."/>
            <person name="Daum C."/>
            <person name="Ramamoorthy G.K."/>
            <person name="Gryganskyi A."/>
            <person name="Culley D."/>
            <person name="Magnuson J.K."/>
            <person name="James T.Y."/>
            <person name="O'Malley M.A."/>
            <person name="Stajich J.E."/>
            <person name="Spatafora J.W."/>
            <person name="Visel A."/>
            <person name="Grigoriev I.V."/>
        </authorList>
    </citation>
    <scope>NUCLEOTIDE SEQUENCE [LARGE SCALE GENOMIC DNA]</scope>
    <source>
        <strain evidence="2 3">NRRL 3301</strain>
    </source>
</reference>
<dbReference type="Proteomes" id="UP000242146">
    <property type="component" value="Unassembled WGS sequence"/>
</dbReference>
<name>A0A1X2G461_9FUNG</name>
<dbReference type="OrthoDB" id="245989at2759"/>
<evidence type="ECO:0000256" key="1">
    <source>
        <dbReference type="SAM" id="MobiDB-lite"/>
    </source>
</evidence>
<evidence type="ECO:0000313" key="3">
    <source>
        <dbReference type="Proteomes" id="UP000242146"/>
    </source>
</evidence>
<evidence type="ECO:0008006" key="4">
    <source>
        <dbReference type="Google" id="ProtNLM"/>
    </source>
</evidence>
<keyword evidence="3" id="KW-1185">Reference proteome</keyword>
<evidence type="ECO:0000313" key="2">
    <source>
        <dbReference type="EMBL" id="ORX44274.1"/>
    </source>
</evidence>
<organism evidence="2 3">
    <name type="scientific">Hesseltinella vesiculosa</name>
    <dbReference type="NCBI Taxonomy" id="101127"/>
    <lineage>
        <taxon>Eukaryota</taxon>
        <taxon>Fungi</taxon>
        <taxon>Fungi incertae sedis</taxon>
        <taxon>Mucoromycota</taxon>
        <taxon>Mucoromycotina</taxon>
        <taxon>Mucoromycetes</taxon>
        <taxon>Mucorales</taxon>
        <taxon>Cunninghamellaceae</taxon>
        <taxon>Hesseltinella</taxon>
    </lineage>
</organism>
<protein>
    <recommendedName>
        <fullName evidence="4">Coiled-coil SMC6 And NSE5 INteracting (CANIN) domain-containing protein</fullName>
    </recommendedName>
</protein>
<dbReference type="EMBL" id="MCGT01000049">
    <property type="protein sequence ID" value="ORX44274.1"/>
    <property type="molecule type" value="Genomic_DNA"/>
</dbReference>
<feature type="region of interest" description="Disordered" evidence="1">
    <location>
        <begin position="52"/>
        <end position="80"/>
    </location>
</feature>
<dbReference type="AlphaFoldDB" id="A0A1X2G461"/>
<sequence>MKTGRRALRARFMNKQESEDEELIKPKRRKVTNAQANREQLEKLFASINAEPLNDNDIPTQPHPSINTQEESPAKEHQFPSLTDPLCTWLYDESDMEDLAHGHQLSSMASRYLELEQSDGLDQILTDDDQATDKPLVYRLFSNPANIPEPALLNVNSDRPVDIAKLYQIQKNAQDTTSRKLFMQSDILFFWYEQGWDSPFTVYQWLFEIVAFETDVMVAQQAYDTLLRLWTPLPSEKLPYDPKSKHNGHLLITTIKRVFEAFGADWPSLARPSQGQNDDRPNTPPVSIHGLGWLVKLIGKSVQLWPQAYHQDDVSYMMYLLLGLAVDPIGILLTREIQAAIDACLNALPTDDWMPWTYSTIDHLGRTLAWRLDILLPMIKTVSPMRSRSLYMRRVFALVTLMRSLRMAETTPSALLTPVSVPCTPPLMSPSTSPSPTTYDDHFGPSLPYSPVFLNENTLAKLLGLVELLLRLNSDEMDCRVIAQQMNLLDVVTSGQGHEFEPIKDDMNALVEKLRMLGRKLGSNKLGSLQRSMASEIVQRLWNRLAYVVQQNGNKLKDGEL</sequence>
<feature type="region of interest" description="Disordered" evidence="1">
    <location>
        <begin position="1"/>
        <end position="36"/>
    </location>
</feature>
<feature type="compositionally biased region" description="Polar residues" evidence="1">
    <location>
        <begin position="57"/>
        <end position="71"/>
    </location>
</feature>
<proteinExistence type="predicted"/>
<accession>A0A1X2G461</accession>
<gene>
    <name evidence="2" type="ORF">DM01DRAFT_1340460</name>
</gene>